<name>A0A7R9LZA1_9ACAR</name>
<feature type="binding site" evidence="5">
    <location>
        <position position="174"/>
    </location>
    <ligand>
        <name>Fe cation</name>
        <dbReference type="ChEBI" id="CHEBI:24875"/>
        <note>catalytic</note>
    </ligand>
</feature>
<dbReference type="OrthoDB" id="1069523at2759"/>
<evidence type="ECO:0000256" key="2">
    <source>
        <dbReference type="ARBA" id="ARBA00022723"/>
    </source>
</evidence>
<feature type="binding site" evidence="5">
    <location>
        <position position="229"/>
    </location>
    <ligand>
        <name>Fe cation</name>
        <dbReference type="ChEBI" id="CHEBI:24875"/>
        <note>catalytic</note>
    </ligand>
</feature>
<keyword evidence="2 5" id="KW-0479">Metal-binding</keyword>
<dbReference type="GO" id="GO:0016121">
    <property type="term" value="P:carotene catabolic process"/>
    <property type="evidence" value="ECO:0007669"/>
    <property type="project" value="TreeGrafter"/>
</dbReference>
<dbReference type="PANTHER" id="PTHR10543">
    <property type="entry name" value="BETA-CAROTENE DIOXYGENASE"/>
    <property type="match status" value="1"/>
</dbReference>
<evidence type="ECO:0000256" key="4">
    <source>
        <dbReference type="ARBA" id="ARBA00023004"/>
    </source>
</evidence>
<sequence length="518" mass="59438">MSKRLPFLRSCLEECDPPIKTEVKGVIPVWLKGTLLRNGPGLQEVGTDKYNHMFDGLALMHRFHINNGEVSYQNKFLRSDAYLRNLKAQRIVVSEFGTTAYPDPCQTIWRRFMSHFWTSPEMTDNDSVNIYPVGDQLYAATETKFIRRIDGNTLATHEKVDLSKYLTVNTATAHPHVHTDGSVYNMGSSFGPKGKYHLIRIPNEDNAFENSSIVCSIPMDRPFHPSYYHSFSISSNYYIFIEQPLVLSVPTIAMTPITGKPFAECLVWKPELMTRFHIIERTSGKLINTKYMAQSFAFFHTINAFEDNNQLVVDICCYPDGQIISTLNIQNMTDMYENHKKFDTKSEVRRFVLPLVHQMTDVKADTNLVNLEYTKASASLKADKSVQLNYEPLTPSGPWMGELPRINYKFNGHKYRYFYSLMQTEDYKTKLLKFDTKTKESVVWSEDNTFPSEPVFIENPDINYSDENNEDEGVILSSVLSESDETKGFLLILNAKTMQELGRAQLVIKRNGKISLNN</sequence>
<dbReference type="AlphaFoldDB" id="A0A7R9LZA1"/>
<evidence type="ECO:0000313" key="6">
    <source>
        <dbReference type="EMBL" id="CAD7649457.1"/>
    </source>
</evidence>
<organism evidence="6">
    <name type="scientific">Oppiella nova</name>
    <dbReference type="NCBI Taxonomy" id="334625"/>
    <lineage>
        <taxon>Eukaryota</taxon>
        <taxon>Metazoa</taxon>
        <taxon>Ecdysozoa</taxon>
        <taxon>Arthropoda</taxon>
        <taxon>Chelicerata</taxon>
        <taxon>Arachnida</taxon>
        <taxon>Acari</taxon>
        <taxon>Acariformes</taxon>
        <taxon>Sarcoptiformes</taxon>
        <taxon>Oribatida</taxon>
        <taxon>Brachypylina</taxon>
        <taxon>Oppioidea</taxon>
        <taxon>Oppiidae</taxon>
        <taxon>Oppiella</taxon>
    </lineage>
</organism>
<evidence type="ECO:0000256" key="3">
    <source>
        <dbReference type="ARBA" id="ARBA00023002"/>
    </source>
</evidence>
<dbReference type="EMBL" id="OC918472">
    <property type="protein sequence ID" value="CAD7649457.1"/>
    <property type="molecule type" value="Genomic_DNA"/>
</dbReference>
<dbReference type="InterPro" id="IPR004294">
    <property type="entry name" value="Carotenoid_Oase"/>
</dbReference>
<reference evidence="6" key="1">
    <citation type="submission" date="2020-11" db="EMBL/GenBank/DDBJ databases">
        <authorList>
            <person name="Tran Van P."/>
        </authorList>
    </citation>
    <scope>NUCLEOTIDE SEQUENCE</scope>
</reference>
<protein>
    <submittedName>
        <fullName evidence="6">Uncharacterized protein</fullName>
    </submittedName>
</protein>
<accession>A0A7R9LZA1</accession>
<keyword evidence="7" id="KW-1185">Reference proteome</keyword>
<keyword evidence="3" id="KW-0560">Oxidoreductase</keyword>
<dbReference type="GO" id="GO:0042574">
    <property type="term" value="P:retinal metabolic process"/>
    <property type="evidence" value="ECO:0007669"/>
    <property type="project" value="TreeGrafter"/>
</dbReference>
<evidence type="ECO:0000313" key="7">
    <source>
        <dbReference type="Proteomes" id="UP000728032"/>
    </source>
</evidence>
<dbReference type="Proteomes" id="UP000728032">
    <property type="component" value="Unassembled WGS sequence"/>
</dbReference>
<dbReference type="GO" id="GO:0010436">
    <property type="term" value="F:carotenoid dioxygenase activity"/>
    <property type="evidence" value="ECO:0007669"/>
    <property type="project" value="TreeGrafter"/>
</dbReference>
<evidence type="ECO:0000256" key="5">
    <source>
        <dbReference type="PIRSR" id="PIRSR604294-1"/>
    </source>
</evidence>
<evidence type="ECO:0000256" key="1">
    <source>
        <dbReference type="ARBA" id="ARBA00006787"/>
    </source>
</evidence>
<dbReference type="GO" id="GO:0003834">
    <property type="term" value="F:beta-carotene 15,15'-dioxygenase activity"/>
    <property type="evidence" value="ECO:0007669"/>
    <property type="project" value="TreeGrafter"/>
</dbReference>
<dbReference type="PANTHER" id="PTHR10543:SF24">
    <property type="entry name" value="CAROTENOID ISOMEROOXYGENASE"/>
    <property type="match status" value="1"/>
</dbReference>
<dbReference type="GO" id="GO:0046872">
    <property type="term" value="F:metal ion binding"/>
    <property type="evidence" value="ECO:0007669"/>
    <property type="project" value="UniProtKB-KW"/>
</dbReference>
<comment type="similarity">
    <text evidence="1">Belongs to the carotenoid oxygenase family.</text>
</comment>
<dbReference type="EMBL" id="CAJPVJ010003647">
    <property type="protein sequence ID" value="CAG2167808.1"/>
    <property type="molecule type" value="Genomic_DNA"/>
</dbReference>
<gene>
    <name evidence="6" type="ORF">ONB1V03_LOCUS7305</name>
</gene>
<keyword evidence="4 5" id="KW-0408">Iron</keyword>
<proteinExistence type="inferred from homology"/>
<comment type="cofactor">
    <cofactor evidence="5">
        <name>Fe(2+)</name>
        <dbReference type="ChEBI" id="CHEBI:29033"/>
    </cofactor>
    <text evidence="5">Binds 1 Fe(2+) ion per subunit.</text>
</comment>
<feature type="binding site" evidence="5">
    <location>
        <position position="300"/>
    </location>
    <ligand>
        <name>Fe cation</name>
        <dbReference type="ChEBI" id="CHEBI:24875"/>
        <note>catalytic</note>
    </ligand>
</feature>
<dbReference type="Pfam" id="PF03055">
    <property type="entry name" value="RPE65"/>
    <property type="match status" value="1"/>
</dbReference>